<proteinExistence type="predicted"/>
<gene>
    <name evidence="2" type="ORF">CYMTET_26374</name>
</gene>
<feature type="region of interest" description="Disordered" evidence="1">
    <location>
        <begin position="285"/>
        <end position="330"/>
    </location>
</feature>
<protein>
    <submittedName>
        <fullName evidence="2">Uncharacterized protein</fullName>
    </submittedName>
</protein>
<feature type="compositionally biased region" description="Low complexity" evidence="1">
    <location>
        <begin position="320"/>
        <end position="329"/>
    </location>
</feature>
<feature type="compositionally biased region" description="Polar residues" evidence="1">
    <location>
        <begin position="285"/>
        <end position="299"/>
    </location>
</feature>
<keyword evidence="3" id="KW-1185">Reference proteome</keyword>
<feature type="region of interest" description="Disordered" evidence="1">
    <location>
        <begin position="357"/>
        <end position="398"/>
    </location>
</feature>
<dbReference type="AlphaFoldDB" id="A0AAE0FSF5"/>
<dbReference type="EMBL" id="LGRX02014276">
    <property type="protein sequence ID" value="KAK3264913.1"/>
    <property type="molecule type" value="Genomic_DNA"/>
</dbReference>
<feature type="region of interest" description="Disordered" evidence="1">
    <location>
        <begin position="181"/>
        <end position="232"/>
    </location>
</feature>
<feature type="compositionally biased region" description="Polar residues" evidence="1">
    <location>
        <begin position="219"/>
        <end position="229"/>
    </location>
</feature>
<organism evidence="2 3">
    <name type="scientific">Cymbomonas tetramitiformis</name>
    <dbReference type="NCBI Taxonomy" id="36881"/>
    <lineage>
        <taxon>Eukaryota</taxon>
        <taxon>Viridiplantae</taxon>
        <taxon>Chlorophyta</taxon>
        <taxon>Pyramimonadophyceae</taxon>
        <taxon>Pyramimonadales</taxon>
        <taxon>Pyramimonadaceae</taxon>
        <taxon>Cymbomonas</taxon>
    </lineage>
</organism>
<dbReference type="Proteomes" id="UP001190700">
    <property type="component" value="Unassembled WGS sequence"/>
</dbReference>
<sequence length="590" mass="61911">MSALAPSGSHQTGLKSNKPAKRWSKAVIITGLKQGPITAQLKELRESDENPALQTVAVFASVAVLLSLIEAADALSCIEKPNTADVKALWNQIKSCSLLDNSGRFALSKRLEAHSNRSVSLEQVIVSQQLSRLAESISAGTDSPKTQKERLEVRRVKPYLPLLRKLSLWVSSETEGLLGADSSDGYADVRASKKSRTSRASSFDGNGRDEDEEDKMSFASDSTKVSSNMGEPLVDLGPSAGIAKVAAEPSAESNITLSALGWAMGFPVAPPMIRLMGEAPLSPATFSPSHTVVSSSATSGRPLASTPYNPSAAVPPPVPTTQGGSAPTTGVPPPVPAIVVPSPVPTTPSKSIRISINRADTPHSKRSESDGEDAIAGSPASGPFHFRDFDSPFPEDPSTSLLENPMVPSINLVGACTSLRLGPAAWAVMGLGLPLATIRTASRREPGMLFPHLPLQHFIIATFSYQLLKSSVSALSPQLASAHQQRVTQQAGKGAMMLDVLRVGVAEYCRGADQQAEAHGGCAEVGGGGADQCWEGAMADVLRVGGGPVEVTQQGWEGDGGCQGWGVGEYCRGADQQAGKRRDGRWFPGV</sequence>
<reference evidence="2 3" key="1">
    <citation type="journal article" date="2015" name="Genome Biol. Evol.">
        <title>Comparative Genomics of a Bacterivorous Green Alga Reveals Evolutionary Causalities and Consequences of Phago-Mixotrophic Mode of Nutrition.</title>
        <authorList>
            <person name="Burns J.A."/>
            <person name="Paasch A."/>
            <person name="Narechania A."/>
            <person name="Kim E."/>
        </authorList>
    </citation>
    <scope>NUCLEOTIDE SEQUENCE [LARGE SCALE GENOMIC DNA]</scope>
    <source>
        <strain evidence="2 3">PLY_AMNH</strain>
    </source>
</reference>
<feature type="compositionally biased region" description="Basic and acidic residues" evidence="1">
    <location>
        <begin position="360"/>
        <end position="369"/>
    </location>
</feature>
<comment type="caution">
    <text evidence="2">The sequence shown here is derived from an EMBL/GenBank/DDBJ whole genome shotgun (WGS) entry which is preliminary data.</text>
</comment>
<evidence type="ECO:0000313" key="2">
    <source>
        <dbReference type="EMBL" id="KAK3264913.1"/>
    </source>
</evidence>
<evidence type="ECO:0000256" key="1">
    <source>
        <dbReference type="SAM" id="MobiDB-lite"/>
    </source>
</evidence>
<evidence type="ECO:0000313" key="3">
    <source>
        <dbReference type="Proteomes" id="UP001190700"/>
    </source>
</evidence>
<accession>A0AAE0FSF5</accession>
<name>A0AAE0FSF5_9CHLO</name>